<dbReference type="AlphaFoldDB" id="A0A445MC32"/>
<evidence type="ECO:0000256" key="1">
    <source>
        <dbReference type="SAM" id="MobiDB-lite"/>
    </source>
</evidence>
<reference evidence="2" key="1">
    <citation type="journal article" date="2018" name="Data Brief">
        <title>Genome sequence data from 17 accessions of Ensete ventricosum, a staple food crop for millions in Ethiopia.</title>
        <authorList>
            <person name="Yemataw Z."/>
            <person name="Muzemil S."/>
            <person name="Ambachew D."/>
            <person name="Tripathi L."/>
            <person name="Tesfaye K."/>
            <person name="Chala A."/>
            <person name="Farbos A."/>
            <person name="O'Neill P."/>
            <person name="Moore K."/>
            <person name="Grant M."/>
            <person name="Studholme D.J."/>
        </authorList>
    </citation>
    <scope>NUCLEOTIDE SEQUENCE [LARGE SCALE GENOMIC DNA]</scope>
    <source>
        <tissue evidence="2">Leaf</tissue>
    </source>
</reference>
<dbReference type="EMBL" id="KV875589">
    <property type="protein sequence ID" value="RZR71817.1"/>
    <property type="molecule type" value="Genomic_DNA"/>
</dbReference>
<feature type="region of interest" description="Disordered" evidence="1">
    <location>
        <begin position="74"/>
        <end position="209"/>
    </location>
</feature>
<name>A0A445MC32_ENSVE</name>
<proteinExistence type="predicted"/>
<evidence type="ECO:0000313" key="2">
    <source>
        <dbReference type="EMBL" id="RZR71817.1"/>
    </source>
</evidence>
<protein>
    <submittedName>
        <fullName evidence="2">Uncharacterized protein</fullName>
    </submittedName>
</protein>
<accession>A0A445MC32</accession>
<dbReference type="Proteomes" id="UP000290560">
    <property type="component" value="Unassembled WGS sequence"/>
</dbReference>
<organism evidence="2">
    <name type="scientific">Ensete ventricosum</name>
    <name type="common">Abyssinian banana</name>
    <name type="synonym">Musa ensete</name>
    <dbReference type="NCBI Taxonomy" id="4639"/>
    <lineage>
        <taxon>Eukaryota</taxon>
        <taxon>Viridiplantae</taxon>
        <taxon>Streptophyta</taxon>
        <taxon>Embryophyta</taxon>
        <taxon>Tracheophyta</taxon>
        <taxon>Spermatophyta</taxon>
        <taxon>Magnoliopsida</taxon>
        <taxon>Liliopsida</taxon>
        <taxon>Zingiberales</taxon>
        <taxon>Musaceae</taxon>
        <taxon>Ensete</taxon>
    </lineage>
</organism>
<feature type="compositionally biased region" description="Basic and acidic residues" evidence="1">
    <location>
        <begin position="131"/>
        <end position="203"/>
    </location>
</feature>
<gene>
    <name evidence="2" type="ORF">BHM03_00007662</name>
</gene>
<sequence>MFCVRRPAPVCVSGLDKRTLDTGYGLVKIWIPIRYDPIASLLIRSSEAEAATAARFLRSPKNHCLCSIGSEGFEGKKKTQSDTRGYRRCGTTERDMRATVRSTTSTALPRLRLRAAVSMTSAIPDLRGSSKSRDKERERGREKDRDRDRDRDRERDRDRVKDQDRERDRDGHHRDHKDRSERRERDRDRSDDHDRHHGREYDRYIGICS</sequence>
<feature type="compositionally biased region" description="Basic and acidic residues" evidence="1">
    <location>
        <begin position="74"/>
        <end position="98"/>
    </location>
</feature>